<dbReference type="Proteomes" id="UP000614350">
    <property type="component" value="Unassembled WGS sequence"/>
</dbReference>
<evidence type="ECO:0000256" key="7">
    <source>
        <dbReference type="SAM" id="Coils"/>
    </source>
</evidence>
<dbReference type="Pfam" id="PF03357">
    <property type="entry name" value="Snf7"/>
    <property type="match status" value="1"/>
</dbReference>
<keyword evidence="9" id="KW-1185">Reference proteome</keyword>
<evidence type="ECO:0000256" key="4">
    <source>
        <dbReference type="ARBA" id="ARBA00022753"/>
    </source>
</evidence>
<keyword evidence="5" id="KW-0653">Protein transport</keyword>
<evidence type="ECO:0000256" key="3">
    <source>
        <dbReference type="ARBA" id="ARBA00022448"/>
    </source>
</evidence>
<dbReference type="GO" id="GO:0000815">
    <property type="term" value="C:ESCRT III complex"/>
    <property type="evidence" value="ECO:0007669"/>
    <property type="project" value="TreeGrafter"/>
</dbReference>
<keyword evidence="3" id="KW-0813">Transport</keyword>
<keyword evidence="7" id="KW-0175">Coiled coil</keyword>
<organism evidence="8 9">
    <name type="scientific">Vespula vulgaris</name>
    <name type="common">Yellow jacket</name>
    <name type="synonym">Wasp</name>
    <dbReference type="NCBI Taxonomy" id="7454"/>
    <lineage>
        <taxon>Eukaryota</taxon>
        <taxon>Metazoa</taxon>
        <taxon>Ecdysozoa</taxon>
        <taxon>Arthropoda</taxon>
        <taxon>Hexapoda</taxon>
        <taxon>Insecta</taxon>
        <taxon>Pterygota</taxon>
        <taxon>Neoptera</taxon>
        <taxon>Endopterygota</taxon>
        <taxon>Hymenoptera</taxon>
        <taxon>Apocrita</taxon>
        <taxon>Aculeata</taxon>
        <taxon>Vespoidea</taxon>
        <taxon>Vespidae</taxon>
        <taxon>Vespinae</taxon>
        <taxon>Vespula</taxon>
    </lineage>
</organism>
<dbReference type="GO" id="GO:0015031">
    <property type="term" value="P:protein transport"/>
    <property type="evidence" value="ECO:0007669"/>
    <property type="project" value="UniProtKB-KW"/>
</dbReference>
<evidence type="ECO:0000256" key="6">
    <source>
        <dbReference type="ARBA" id="ARBA00023136"/>
    </source>
</evidence>
<dbReference type="PANTHER" id="PTHR22761">
    <property type="entry name" value="CHARGED MULTIVESICULAR BODY PROTEIN"/>
    <property type="match status" value="1"/>
</dbReference>
<feature type="coiled-coil region" evidence="7">
    <location>
        <begin position="17"/>
        <end position="44"/>
    </location>
</feature>
<dbReference type="Gene3D" id="6.10.140.1230">
    <property type="match status" value="1"/>
</dbReference>
<evidence type="ECO:0000256" key="1">
    <source>
        <dbReference type="ARBA" id="ARBA00004608"/>
    </source>
</evidence>
<dbReference type="InterPro" id="IPR005024">
    <property type="entry name" value="Snf7_fam"/>
</dbReference>
<evidence type="ECO:0000313" key="9">
    <source>
        <dbReference type="Proteomes" id="UP000614350"/>
    </source>
</evidence>
<evidence type="ECO:0008006" key="10">
    <source>
        <dbReference type="Google" id="ProtNLM"/>
    </source>
</evidence>
<dbReference type="AlphaFoldDB" id="A0A834KPY1"/>
<gene>
    <name evidence="8" type="ORF">HZH66_000850</name>
</gene>
<keyword evidence="4" id="KW-0967">Endosome</keyword>
<accession>A0A834KPY1</accession>
<dbReference type="EMBL" id="JACSEA010000001">
    <property type="protein sequence ID" value="KAF7411954.1"/>
    <property type="molecule type" value="Genomic_DNA"/>
</dbReference>
<dbReference type="GO" id="GO:0005771">
    <property type="term" value="C:multivesicular body"/>
    <property type="evidence" value="ECO:0007669"/>
    <property type="project" value="TreeGrafter"/>
</dbReference>
<keyword evidence="6" id="KW-0472">Membrane</keyword>
<sequence>MGIFFAKKKPQSRITEQDKAILQLKQTRDKIKQYQRRIEQNLEKERLLAKKLIHNGQKDRALLLLRKKKFQEQILSKIDGQLENLEIMVHDIEFAQIEIKIVDGLKEGNAALKKLHNILSIDEIEKVMDETREGIEKQKELDEILSGELTQEDEAEVEAELDILLNADIKEAPLEVSDEIILPEVPTDLPERRKERVKEKMQEAIALEA</sequence>
<evidence type="ECO:0000256" key="2">
    <source>
        <dbReference type="ARBA" id="ARBA00006190"/>
    </source>
</evidence>
<evidence type="ECO:0000313" key="8">
    <source>
        <dbReference type="EMBL" id="KAF7411954.1"/>
    </source>
</evidence>
<comment type="caution">
    <text evidence="8">The sequence shown here is derived from an EMBL/GenBank/DDBJ whole genome shotgun (WGS) entry which is preliminary data.</text>
</comment>
<protein>
    <recommendedName>
        <fullName evidence="10">Charged multivesicular body protein 6</fullName>
    </recommendedName>
</protein>
<dbReference type="GO" id="GO:0032511">
    <property type="term" value="P:late endosome to vacuole transport via multivesicular body sorting pathway"/>
    <property type="evidence" value="ECO:0007669"/>
    <property type="project" value="TreeGrafter"/>
</dbReference>
<proteinExistence type="inferred from homology"/>
<evidence type="ECO:0000256" key="5">
    <source>
        <dbReference type="ARBA" id="ARBA00022927"/>
    </source>
</evidence>
<comment type="subcellular location">
    <subcellularLocation>
        <location evidence="1">Endosome membrane</location>
    </subcellularLocation>
</comment>
<dbReference type="PANTHER" id="PTHR22761:SF5">
    <property type="entry name" value="CHARGED MULTIVESICULAR BODY PROTEIN 6"/>
    <property type="match status" value="1"/>
</dbReference>
<name>A0A834KPY1_VESVU</name>
<dbReference type="GO" id="GO:0006900">
    <property type="term" value="P:vesicle budding from membrane"/>
    <property type="evidence" value="ECO:0007669"/>
    <property type="project" value="TreeGrafter"/>
</dbReference>
<comment type="similarity">
    <text evidence="2">Belongs to the SNF7 family.</text>
</comment>
<reference evidence="8" key="1">
    <citation type="journal article" date="2020" name="G3 (Bethesda)">
        <title>High-Quality Assemblies for Three Invasive Social Wasps from the &lt;i&gt;Vespula&lt;/i&gt; Genus.</title>
        <authorList>
            <person name="Harrop T.W.R."/>
            <person name="Guhlin J."/>
            <person name="McLaughlin G.M."/>
            <person name="Permina E."/>
            <person name="Stockwell P."/>
            <person name="Gilligan J."/>
            <person name="Le Lec M.F."/>
            <person name="Gruber M.A.M."/>
            <person name="Quinn O."/>
            <person name="Lovegrove M."/>
            <person name="Duncan E.J."/>
            <person name="Remnant E.J."/>
            <person name="Van Eeckhoven J."/>
            <person name="Graham B."/>
            <person name="Knapp R.A."/>
            <person name="Langford K.W."/>
            <person name="Kronenberg Z."/>
            <person name="Press M.O."/>
            <person name="Eacker S.M."/>
            <person name="Wilson-Rankin E.E."/>
            <person name="Purcell J."/>
            <person name="Lester P.J."/>
            <person name="Dearden P.K."/>
        </authorList>
    </citation>
    <scope>NUCLEOTIDE SEQUENCE</scope>
    <source>
        <strain evidence="8">Marl-1</strain>
    </source>
</reference>